<keyword evidence="2" id="KW-1185">Reference proteome</keyword>
<dbReference type="InterPro" id="IPR052697">
    <property type="entry name" value="FNIP_repeat"/>
</dbReference>
<sequence length="498" mass="57250">MNITGVSNIIVVHIISFLDPIDSICLTLTSKSFYYKREQFLANAFQFSNKFLRDHGCTQKSISNLMKMIEKDRFKQFNLKSFNDSIIRSIKNQLPSIHNELIVLVNSQVDPIKDNDISRVIVRTKDGVKDPIDLSFLPPSATNLVYDCKRPIVVGSIPSTIKKLEFGTYHNKAINNPSLIPSSVTDLILSNSVVSPGAIPSSVTTLAFGARFTHDLEPGSVPPNLKSLKYFRSDSSDPIPRGVVPDTVRVIEGIGLDHLAEYPPYLEKLISSTERFISSPPFPTSLTHLDITDWRTEPHEQWRKMIVTTQITHFKVYNYEHHMDSLPPNLTHLYIRYEKMNNPKVIFPKTLKSLSVFRFDIPIYVGLFPDNLESFTFSDSCWLLQKDMPAEILPRSCKLISNNMFGYSHNLEWIAKNQRSFSIRWNYLKEKIDFRFIGNDDDTVVFIGQHYFFGGISTISKLRKIEKEGSQFQLFNKIMHAEFNSMFGREKYNVDDFF</sequence>
<evidence type="ECO:0000313" key="2">
    <source>
        <dbReference type="Proteomes" id="UP000007797"/>
    </source>
</evidence>
<dbReference type="PANTHER" id="PTHR32031:SF47">
    <property type="entry name" value="B BOX-TYPE DOMAIN-CONTAINING PROTEIN-RELATED"/>
    <property type="match status" value="1"/>
</dbReference>
<dbReference type="GeneID" id="14866034"/>
<dbReference type="KEGG" id="dfa:DFA_11304"/>
<proteinExistence type="predicted"/>
<reference evidence="2" key="1">
    <citation type="journal article" date="2011" name="Genome Res.">
        <title>Phylogeny-wide analysis of social amoeba genomes highlights ancient origins for complex intercellular communication.</title>
        <authorList>
            <person name="Heidel A.J."/>
            <person name="Lawal H.M."/>
            <person name="Felder M."/>
            <person name="Schilde C."/>
            <person name="Helps N.R."/>
            <person name="Tunggal B."/>
            <person name="Rivero F."/>
            <person name="John U."/>
            <person name="Schleicher M."/>
            <person name="Eichinger L."/>
            <person name="Platzer M."/>
            <person name="Noegel A.A."/>
            <person name="Schaap P."/>
            <person name="Gloeckner G."/>
        </authorList>
    </citation>
    <scope>NUCLEOTIDE SEQUENCE [LARGE SCALE GENOMIC DNA]</scope>
    <source>
        <strain evidence="2">SH3</strain>
    </source>
</reference>
<gene>
    <name evidence="1" type="ORF">DFA_11304</name>
</gene>
<evidence type="ECO:0008006" key="3">
    <source>
        <dbReference type="Google" id="ProtNLM"/>
    </source>
</evidence>
<dbReference type="Proteomes" id="UP000007797">
    <property type="component" value="Unassembled WGS sequence"/>
</dbReference>
<evidence type="ECO:0000313" key="1">
    <source>
        <dbReference type="EMBL" id="EGG13543.1"/>
    </source>
</evidence>
<accession>F4QC56</accession>
<organism evidence="1 2">
    <name type="scientific">Cavenderia fasciculata</name>
    <name type="common">Slime mold</name>
    <name type="synonym">Dictyostelium fasciculatum</name>
    <dbReference type="NCBI Taxonomy" id="261658"/>
    <lineage>
        <taxon>Eukaryota</taxon>
        <taxon>Amoebozoa</taxon>
        <taxon>Evosea</taxon>
        <taxon>Eumycetozoa</taxon>
        <taxon>Dictyostelia</taxon>
        <taxon>Acytosteliales</taxon>
        <taxon>Cavenderiaceae</taxon>
        <taxon>Cavenderia</taxon>
    </lineage>
</organism>
<dbReference type="Pfam" id="PF05725">
    <property type="entry name" value="FNIP"/>
    <property type="match status" value="2"/>
</dbReference>
<dbReference type="SUPFAM" id="SSF52058">
    <property type="entry name" value="L domain-like"/>
    <property type="match status" value="1"/>
</dbReference>
<dbReference type="InterPro" id="IPR008615">
    <property type="entry name" value="FNIP"/>
</dbReference>
<dbReference type="PANTHER" id="PTHR32031">
    <property type="entry name" value="FNIP REPEAT-CONTAINING PROTEIN-RELATED-RELATED"/>
    <property type="match status" value="1"/>
</dbReference>
<dbReference type="EMBL" id="GL883029">
    <property type="protein sequence ID" value="EGG13543.1"/>
    <property type="molecule type" value="Genomic_DNA"/>
</dbReference>
<name>F4QC56_CACFS</name>
<dbReference type="OMA" id="FNTRHIN"/>
<protein>
    <recommendedName>
        <fullName evidence="3">F-box domain-containing protein</fullName>
    </recommendedName>
</protein>
<dbReference type="RefSeq" id="XP_004350247.1">
    <property type="nucleotide sequence ID" value="XM_004350197.1"/>
</dbReference>
<dbReference type="AlphaFoldDB" id="F4QC56"/>